<accession>F4RZ55</accession>
<dbReference type="GO" id="GO:0044550">
    <property type="term" value="P:secondary metabolite biosynthetic process"/>
    <property type="evidence" value="ECO:0007669"/>
    <property type="project" value="TreeGrafter"/>
</dbReference>
<name>F4RZ55_MELLP</name>
<dbReference type="PROSITE" id="PS00012">
    <property type="entry name" value="PHOSPHOPANTETHEINE"/>
    <property type="match status" value="1"/>
</dbReference>
<dbReference type="Pfam" id="PF00668">
    <property type="entry name" value="Condensation"/>
    <property type="match status" value="1"/>
</dbReference>
<dbReference type="eggNOG" id="KOG1178">
    <property type="taxonomic scope" value="Eukaryota"/>
</dbReference>
<dbReference type="VEuPathDB" id="FungiDB:MELLADRAFT_91465"/>
<dbReference type="SUPFAM" id="SSF56801">
    <property type="entry name" value="Acetyl-CoA synthetase-like"/>
    <property type="match status" value="1"/>
</dbReference>
<dbReference type="Gene3D" id="3.30.559.30">
    <property type="entry name" value="Nonribosomal peptide synthetase, condensation domain"/>
    <property type="match status" value="1"/>
</dbReference>
<dbReference type="GO" id="GO:0005737">
    <property type="term" value="C:cytoplasm"/>
    <property type="evidence" value="ECO:0007669"/>
    <property type="project" value="TreeGrafter"/>
</dbReference>
<dbReference type="Gene3D" id="3.40.50.12780">
    <property type="entry name" value="N-terminal domain of ligase-like"/>
    <property type="match status" value="1"/>
</dbReference>
<dbReference type="InterPro" id="IPR000873">
    <property type="entry name" value="AMP-dep_synth/lig_dom"/>
</dbReference>
<dbReference type="SUPFAM" id="SSF47336">
    <property type="entry name" value="ACP-like"/>
    <property type="match status" value="2"/>
</dbReference>
<evidence type="ECO:0000256" key="3">
    <source>
        <dbReference type="ARBA" id="ARBA00022598"/>
    </source>
</evidence>
<dbReference type="OrthoDB" id="416786at2759"/>
<dbReference type="InterPro" id="IPR036736">
    <property type="entry name" value="ACP-like_sf"/>
</dbReference>
<dbReference type="PANTHER" id="PTHR45527:SF1">
    <property type="entry name" value="FATTY ACID SYNTHASE"/>
    <property type="match status" value="1"/>
</dbReference>
<keyword evidence="3" id="KW-0436">Ligase</keyword>
<dbReference type="KEGG" id="mlr:MELLADRAFT_91465"/>
<keyword evidence="2" id="KW-0597">Phosphoprotein</keyword>
<dbReference type="InterPro" id="IPR006162">
    <property type="entry name" value="Ppantetheine_attach_site"/>
</dbReference>
<dbReference type="HOGENOM" id="CLU_254860_0_0_1"/>
<dbReference type="RefSeq" id="XP_007414336.1">
    <property type="nucleotide sequence ID" value="XM_007414274.1"/>
</dbReference>
<dbReference type="Gene3D" id="1.10.1200.10">
    <property type="entry name" value="ACP-like"/>
    <property type="match status" value="2"/>
</dbReference>
<dbReference type="InterPro" id="IPR023213">
    <property type="entry name" value="CAT-like_dom_sf"/>
</dbReference>
<proteinExistence type="predicted"/>
<dbReference type="Proteomes" id="UP000001072">
    <property type="component" value="Unassembled WGS sequence"/>
</dbReference>
<dbReference type="PANTHER" id="PTHR45527">
    <property type="entry name" value="NONRIBOSOMAL PEPTIDE SYNTHETASE"/>
    <property type="match status" value="1"/>
</dbReference>
<dbReference type="SUPFAM" id="SSF52777">
    <property type="entry name" value="CoA-dependent acyltransferases"/>
    <property type="match status" value="2"/>
</dbReference>
<reference evidence="7" key="1">
    <citation type="journal article" date="2011" name="Proc. Natl. Acad. Sci. U.S.A.">
        <title>Obligate biotrophy features unraveled by the genomic analysis of rust fungi.</title>
        <authorList>
            <person name="Duplessis S."/>
            <person name="Cuomo C.A."/>
            <person name="Lin Y.-C."/>
            <person name="Aerts A."/>
            <person name="Tisserant E."/>
            <person name="Veneault-Fourrey C."/>
            <person name="Joly D.L."/>
            <person name="Hacquard S."/>
            <person name="Amselem J."/>
            <person name="Cantarel B.L."/>
            <person name="Chiu R."/>
            <person name="Coutinho P.M."/>
            <person name="Feau N."/>
            <person name="Field M."/>
            <person name="Frey P."/>
            <person name="Gelhaye E."/>
            <person name="Goldberg J."/>
            <person name="Grabherr M.G."/>
            <person name="Kodira C.D."/>
            <person name="Kohler A."/>
            <person name="Kuees U."/>
            <person name="Lindquist E.A."/>
            <person name="Lucas S.M."/>
            <person name="Mago R."/>
            <person name="Mauceli E."/>
            <person name="Morin E."/>
            <person name="Murat C."/>
            <person name="Pangilinan J.L."/>
            <person name="Park R."/>
            <person name="Pearson M."/>
            <person name="Quesneville H."/>
            <person name="Rouhier N."/>
            <person name="Sakthikumar S."/>
            <person name="Salamov A.A."/>
            <person name="Schmutz J."/>
            <person name="Selles B."/>
            <person name="Shapiro H."/>
            <person name="Tanguay P."/>
            <person name="Tuskan G.A."/>
            <person name="Henrissat B."/>
            <person name="Van de Peer Y."/>
            <person name="Rouze P."/>
            <person name="Ellis J.G."/>
            <person name="Dodds P.N."/>
            <person name="Schein J.E."/>
            <person name="Zhong S."/>
            <person name="Hamelin R.C."/>
            <person name="Grigoriev I.V."/>
            <person name="Szabo L.J."/>
            <person name="Martin F."/>
        </authorList>
    </citation>
    <scope>NUCLEOTIDE SEQUENCE [LARGE SCALE GENOMIC DNA]</scope>
    <source>
        <strain evidence="7">98AG31 / pathotype 3-4-7</strain>
    </source>
</reference>
<dbReference type="PROSITE" id="PS50075">
    <property type="entry name" value="CARRIER"/>
    <property type="match status" value="1"/>
</dbReference>
<protein>
    <recommendedName>
        <fullName evidence="5">Carrier domain-containing protein</fullName>
    </recommendedName>
</protein>
<dbReference type="Gene3D" id="3.30.559.10">
    <property type="entry name" value="Chloramphenicol acetyltransferase-like domain"/>
    <property type="match status" value="1"/>
</dbReference>
<dbReference type="Pfam" id="PF00501">
    <property type="entry name" value="AMP-binding"/>
    <property type="match status" value="1"/>
</dbReference>
<dbReference type="STRING" id="747676.F4RZ55"/>
<evidence type="ECO:0000259" key="5">
    <source>
        <dbReference type="PROSITE" id="PS50075"/>
    </source>
</evidence>
<dbReference type="GO" id="GO:0043041">
    <property type="term" value="P:amino acid activation for nonribosomal peptide biosynthetic process"/>
    <property type="evidence" value="ECO:0007669"/>
    <property type="project" value="TreeGrafter"/>
</dbReference>
<sequence>MVSHLNFQHFSIFVDTGNLNLIIISHLIEIQLTNRPQFDDQASLIHLPISLNLILDNIQVKFNQFCSIPSSISNRTDKSSTTVSDQSHHQTLPIRILDVAIQHPDLEVINWFDPNPSSSLPSLSISFYQLTKQAFKVSKLIKQQLNLIQNQPPQHVIGILIPKHPIIPITLLAILMTNSIYFNLDPNQPNQRLKSILNQSKISLLLHFDLQEHHSHHDNLIHQSDYHTLDLTDYFHHSVLPEISGTASIFNHRSLINNDTYLIQDDDHHELDQFFQIQDQLSFIKSNLYNLSLNSIAYYISTSGTTGIPKLIQISHFNLSQFFENYQNRFGRKLIPQSKVLQFASNSFDVHVMSIWDTLLHGATVCMTTTDSLQTDLIQAIISQSCDIIDLTPSVIWSKAGFKVKQLNTGSEYVPASLKKAFLSRGISVCVDYGPTETTVGVISSFMDSNDYQRLKSSSLDDIGIPTGSNEIYILDEDLKVVPFGEVGEICVGGNQVSPGYLDSNLNSRVFIELDLTSSLNQTQETNPRLQRIYRTGDLGRYLTDGTEGYGSIQFLGRKDSQVKVSGVRIELSEVESKLNQLHLTQPHQLRSMVVIQPKPNLGLVGFLKFNSSSPINTFPSEIYQISGKNDRIEILTPINSTQFENLINEIKQELMKELSSSMIPRQFYIINRIPLQISGKTDRGILKQLYVDFQTQQNQLIPNQHLNQHLDCNSNSNPNSVEELVSEAWKSSLGLPKEYQFKSTDDFIRLGGDSISLMKLIGKIRKEGYLINYSSFSNPNSLNFQSFIDVLKLESQVENQVGEVYKEFDLLDSRRKEDWMGFLNESYSISSNEIEDLLPTSPAQNSILSSSIGTDLYFAQAIYDLSDYDLQSLRIALIEMIKFHTMFRTRFYLHPQFSIIQCIMKPSFQDYVMQEIEVIEDEDEEESNRSIETLLKSQLDSHSNYQWGDENVEIKLFHSKKNNSIKLSFSMHHSISDGWTLDLLFDELYQRCHLKATDQVPLMVTPYGEFVKASINQRTTLEAKKYWEMYLDQLNPITWPTKPTEALRTSQHISTTWYDPNQSLLQLSKSYSFTPAIATRIATAIGIFQWTGDHQAPQDLIMGIVRSGREIGLNGRSIAEEVRGCCVKVLPSRIQCYEDKPIEEMIQEELEHESKLKSMDQTDVKESLMVEGLCKVLFTYQVGILYKPMKVRMGSIFGISIEISPNEVMDSFEIEIYYDEKFLMNPKKLLDEILNSLDRLKKVKVEEIGLGLSDSDPTEKIEMENVLKKAWVEVLGVQVTNINGQSRFRNLGGDSIGMMRLSQILKGFGYGFGSCEWIKIIKNDQFDEMLKALKKI</sequence>
<evidence type="ECO:0000256" key="4">
    <source>
        <dbReference type="ARBA" id="ARBA00023268"/>
    </source>
</evidence>
<dbReference type="InterPro" id="IPR009081">
    <property type="entry name" value="PP-bd_ACP"/>
</dbReference>
<keyword evidence="4" id="KW-0511">Multifunctional enzyme</keyword>
<dbReference type="Pfam" id="PF00550">
    <property type="entry name" value="PP-binding"/>
    <property type="match status" value="2"/>
</dbReference>
<keyword evidence="1" id="KW-0596">Phosphopantetheine</keyword>
<dbReference type="Gene3D" id="3.30.300.30">
    <property type="match status" value="1"/>
</dbReference>
<gene>
    <name evidence="6" type="ORF">MELLADRAFT_91465</name>
</gene>
<dbReference type="InParanoid" id="F4RZ55"/>
<dbReference type="EMBL" id="GL883131">
    <property type="protein sequence ID" value="EGG02351.1"/>
    <property type="molecule type" value="Genomic_DNA"/>
</dbReference>
<evidence type="ECO:0000256" key="1">
    <source>
        <dbReference type="ARBA" id="ARBA00022450"/>
    </source>
</evidence>
<evidence type="ECO:0000256" key="2">
    <source>
        <dbReference type="ARBA" id="ARBA00022553"/>
    </source>
</evidence>
<dbReference type="GO" id="GO:0031177">
    <property type="term" value="F:phosphopantetheine binding"/>
    <property type="evidence" value="ECO:0007669"/>
    <property type="project" value="TreeGrafter"/>
</dbReference>
<organism evidence="7">
    <name type="scientific">Melampsora larici-populina (strain 98AG31 / pathotype 3-4-7)</name>
    <name type="common">Poplar leaf rust fungus</name>
    <dbReference type="NCBI Taxonomy" id="747676"/>
    <lineage>
        <taxon>Eukaryota</taxon>
        <taxon>Fungi</taxon>
        <taxon>Dikarya</taxon>
        <taxon>Basidiomycota</taxon>
        <taxon>Pucciniomycotina</taxon>
        <taxon>Pucciniomycetes</taxon>
        <taxon>Pucciniales</taxon>
        <taxon>Melampsoraceae</taxon>
        <taxon>Melampsora</taxon>
    </lineage>
</organism>
<dbReference type="InterPro" id="IPR042099">
    <property type="entry name" value="ANL_N_sf"/>
</dbReference>
<dbReference type="InterPro" id="IPR045851">
    <property type="entry name" value="AMP-bd_C_sf"/>
</dbReference>
<evidence type="ECO:0000313" key="6">
    <source>
        <dbReference type="EMBL" id="EGG02351.1"/>
    </source>
</evidence>
<dbReference type="GeneID" id="18935918"/>
<keyword evidence="7" id="KW-1185">Reference proteome</keyword>
<dbReference type="InterPro" id="IPR001242">
    <property type="entry name" value="Condensation_dom"/>
</dbReference>
<evidence type="ECO:0000313" key="7">
    <source>
        <dbReference type="Proteomes" id="UP000001072"/>
    </source>
</evidence>
<feature type="domain" description="Carrier" evidence="5">
    <location>
        <begin position="720"/>
        <end position="796"/>
    </location>
</feature>
<dbReference type="GO" id="GO:0016874">
    <property type="term" value="F:ligase activity"/>
    <property type="evidence" value="ECO:0007669"/>
    <property type="project" value="UniProtKB-KW"/>
</dbReference>